<dbReference type="PANTHER" id="PTHR40467:SF1">
    <property type="match status" value="1"/>
</dbReference>
<organism evidence="2 3">
    <name type="scientific">Ambispora gerdemannii</name>
    <dbReference type="NCBI Taxonomy" id="144530"/>
    <lineage>
        <taxon>Eukaryota</taxon>
        <taxon>Fungi</taxon>
        <taxon>Fungi incertae sedis</taxon>
        <taxon>Mucoromycota</taxon>
        <taxon>Glomeromycotina</taxon>
        <taxon>Glomeromycetes</taxon>
        <taxon>Archaeosporales</taxon>
        <taxon>Ambisporaceae</taxon>
        <taxon>Ambispora</taxon>
    </lineage>
</organism>
<keyword evidence="1" id="KW-0812">Transmembrane</keyword>
<dbReference type="EMBL" id="CAJVPL010000280">
    <property type="protein sequence ID" value="CAG8478161.1"/>
    <property type="molecule type" value="Genomic_DNA"/>
</dbReference>
<proteinExistence type="predicted"/>
<accession>A0A9N8W8R3</accession>
<dbReference type="OrthoDB" id="5541877at2759"/>
<feature type="transmembrane region" description="Helical" evidence="1">
    <location>
        <begin position="413"/>
        <end position="432"/>
    </location>
</feature>
<keyword evidence="1" id="KW-1133">Transmembrane helix</keyword>
<feature type="transmembrane region" description="Helical" evidence="1">
    <location>
        <begin position="368"/>
        <end position="392"/>
    </location>
</feature>
<feature type="transmembrane region" description="Helical" evidence="1">
    <location>
        <begin position="178"/>
        <end position="202"/>
    </location>
</feature>
<feature type="transmembrane region" description="Helical" evidence="1">
    <location>
        <begin position="262"/>
        <end position="282"/>
    </location>
</feature>
<feature type="transmembrane region" description="Helical" evidence="1">
    <location>
        <begin position="208"/>
        <end position="230"/>
    </location>
</feature>
<evidence type="ECO:0000313" key="2">
    <source>
        <dbReference type="EMBL" id="CAG8478161.1"/>
    </source>
</evidence>
<keyword evidence="3" id="KW-1185">Reference proteome</keyword>
<dbReference type="AlphaFoldDB" id="A0A9N8W8R3"/>
<dbReference type="PANTHER" id="PTHR40467">
    <property type="match status" value="1"/>
</dbReference>
<keyword evidence="1" id="KW-0472">Membrane</keyword>
<evidence type="ECO:0000313" key="3">
    <source>
        <dbReference type="Proteomes" id="UP000789831"/>
    </source>
</evidence>
<feature type="transmembrane region" description="Helical" evidence="1">
    <location>
        <begin position="143"/>
        <end position="166"/>
    </location>
</feature>
<protein>
    <submittedName>
        <fullName evidence="2">641_t:CDS:1</fullName>
    </submittedName>
</protein>
<name>A0A9N8W8R3_9GLOM</name>
<gene>
    <name evidence="2" type="ORF">AGERDE_LOCUS3091</name>
</gene>
<reference evidence="2" key="1">
    <citation type="submission" date="2021-06" db="EMBL/GenBank/DDBJ databases">
        <authorList>
            <person name="Kallberg Y."/>
            <person name="Tangrot J."/>
            <person name="Rosling A."/>
        </authorList>
    </citation>
    <scope>NUCLEOTIDE SEQUENCE</scope>
    <source>
        <strain evidence="2">MT106</strain>
    </source>
</reference>
<dbReference type="Proteomes" id="UP000789831">
    <property type="component" value="Unassembled WGS sequence"/>
</dbReference>
<evidence type="ECO:0000256" key="1">
    <source>
        <dbReference type="SAM" id="Phobius"/>
    </source>
</evidence>
<dbReference type="InterPro" id="IPR039966">
    <property type="entry name" value="C553.12c"/>
</dbReference>
<feature type="transmembrane region" description="Helical" evidence="1">
    <location>
        <begin position="56"/>
        <end position="74"/>
    </location>
</feature>
<feature type="transmembrane region" description="Helical" evidence="1">
    <location>
        <begin position="302"/>
        <end position="322"/>
    </location>
</feature>
<comment type="caution">
    <text evidence="2">The sequence shown here is derived from an EMBL/GenBank/DDBJ whole genome shotgun (WGS) entry which is preliminary data.</text>
</comment>
<sequence length="534" mass="62317">MFHALSQGDELDNRWEDHSPHEVNERTFLLPDLHNSSERTETLRINWIQKTWKRALILNVFPVLLVILWVSVPFPSYDPNPTSDEDSAVVWSSNDSSIVNFNSSTSSITSSIPSIGIVMPIISNTSLTHLPSTPHLPPVEINFWYFLFVYYGIYNAIALLLITKIFDLYSLNWWPKWLGGVFAYTVFWLLSLTLGVFIYLFTGLEKYTLTWVLLTFLTMAMPLLVAFIVIRSQNRNIYRHSLTLAQKTFLERQLQYRIPSSYLRFLWFCSALSIALFALIAGEGYAYVFLSSLPHNGWDGLIYVYSWVATIYIFDSLTDYIIETRIKSYPLSSIFKLYFFMIYFIFYRNLFARLRSWNQFFIVQLANMLWVCIFYPLCMTRVVYMGLVYFAGVTKTYDQYKKHLGRSFFLRNLAENATMLGFLCWVVILHFGPNKRAYPYFQFDDGNEYNINLTVKASFGVWISELTSSYITRHIFRRVFKHSVSEEAVKDFEMYPETIVTMILVIIHVLQDMLLATLKLNFEGGNSAMPVPHA</sequence>
<feature type="transmembrane region" description="Helical" evidence="1">
    <location>
        <begin position="329"/>
        <end position="348"/>
    </location>
</feature>